<evidence type="ECO:0000259" key="2">
    <source>
        <dbReference type="PROSITE" id="PS50125"/>
    </source>
</evidence>
<gene>
    <name evidence="3" type="ORF">ET495_00775</name>
</gene>
<dbReference type="KEGG" id="xyl:ET495_00775"/>
<accession>A0A4V0YDV8</accession>
<dbReference type="RefSeq" id="WP_129201830.1">
    <property type="nucleotide sequence ID" value="NZ_CP035495.1"/>
</dbReference>
<dbReference type="CDD" id="cd07302">
    <property type="entry name" value="CHD"/>
    <property type="match status" value="1"/>
</dbReference>
<keyword evidence="4" id="KW-1185">Reference proteome</keyword>
<comment type="similarity">
    <text evidence="1">Belongs to the adenylyl cyclase class-3 family.</text>
</comment>
<dbReference type="InterPro" id="IPR050697">
    <property type="entry name" value="Adenylyl/Guanylyl_Cyclase_3/4"/>
</dbReference>
<proteinExistence type="inferred from homology"/>
<dbReference type="Gene3D" id="3.30.70.1230">
    <property type="entry name" value="Nucleotide cyclase"/>
    <property type="match status" value="1"/>
</dbReference>
<dbReference type="InterPro" id="IPR001054">
    <property type="entry name" value="A/G_cyclase"/>
</dbReference>
<dbReference type="InterPro" id="IPR029787">
    <property type="entry name" value="Nucleotide_cyclase"/>
</dbReference>
<dbReference type="SMART" id="SM00044">
    <property type="entry name" value="CYCc"/>
    <property type="match status" value="1"/>
</dbReference>
<dbReference type="GO" id="GO:0004016">
    <property type="term" value="F:adenylate cyclase activity"/>
    <property type="evidence" value="ECO:0007669"/>
    <property type="project" value="UniProtKB-ARBA"/>
</dbReference>
<feature type="domain" description="Guanylate cyclase" evidence="2">
    <location>
        <begin position="185"/>
        <end position="293"/>
    </location>
</feature>
<dbReference type="GO" id="GO:0035556">
    <property type="term" value="P:intracellular signal transduction"/>
    <property type="evidence" value="ECO:0007669"/>
    <property type="project" value="InterPro"/>
</dbReference>
<evidence type="ECO:0000313" key="3">
    <source>
        <dbReference type="EMBL" id="QAY62061.1"/>
    </source>
</evidence>
<evidence type="ECO:0000256" key="1">
    <source>
        <dbReference type="ARBA" id="ARBA00005381"/>
    </source>
</evidence>
<reference evidence="3 4" key="1">
    <citation type="submission" date="2019-01" db="EMBL/GenBank/DDBJ databases">
        <title>Genome sequencing of strain 2JSPR-7.</title>
        <authorList>
            <person name="Heo J."/>
            <person name="Kim S.-J."/>
            <person name="Kim J.-S."/>
            <person name="Hong S.-B."/>
            <person name="Kwon S.-W."/>
        </authorList>
    </citation>
    <scope>NUCLEOTIDE SEQUENCE [LARGE SCALE GENOMIC DNA]</scope>
    <source>
        <strain evidence="3 4">2JSPR-7</strain>
    </source>
</reference>
<sequence length="345" mass="37768">MTSDTTSDDAAEPSHDTAARIDLEILGGPRRYTLDDLAEGTGLPHDLIEDYWRWLGLPVQHPTERWFTEADMDSLREMARLAAAEHLDAAALRTLVRSMGHTTERLALWQVEAFVEHAARERDLDDLSARLTVLDTMPHLADVLAHQLEHAWRRQLAAVTGRYATEFAGARSGDLDERKLPLRRAVGFADIVSFTKRTAGLGSEELSEFVQLFETRARDIVTEAGGRVVKTVGDAVLFIADDVQHGAEVALGLSTAAREGPEIPVRVGFVWGRVLSRFGDVFGPSVNLASRLTEASQPGEVLVDPATAALLATSPRYALTEQPEAELQGLGTMRPVRLQRAYSGG</sequence>
<dbReference type="EMBL" id="CP035495">
    <property type="protein sequence ID" value="QAY62061.1"/>
    <property type="molecule type" value="Genomic_DNA"/>
</dbReference>
<dbReference type="PANTHER" id="PTHR43081">
    <property type="entry name" value="ADENYLATE CYCLASE, TERMINAL-DIFFERENTIATION SPECIFIC-RELATED"/>
    <property type="match status" value="1"/>
</dbReference>
<dbReference type="AlphaFoldDB" id="A0A4V0YDV8"/>
<dbReference type="PROSITE" id="PS50125">
    <property type="entry name" value="GUANYLATE_CYCLASE_2"/>
    <property type="match status" value="1"/>
</dbReference>
<dbReference type="PANTHER" id="PTHR43081:SF19">
    <property type="entry name" value="PH-SENSITIVE ADENYLATE CYCLASE RV1264"/>
    <property type="match status" value="1"/>
</dbReference>
<dbReference type="Proteomes" id="UP000291758">
    <property type="component" value="Chromosome"/>
</dbReference>
<organism evidence="3 4">
    <name type="scientific">Xylanimonas allomyrinae</name>
    <dbReference type="NCBI Taxonomy" id="2509459"/>
    <lineage>
        <taxon>Bacteria</taxon>
        <taxon>Bacillati</taxon>
        <taxon>Actinomycetota</taxon>
        <taxon>Actinomycetes</taxon>
        <taxon>Micrococcales</taxon>
        <taxon>Promicromonosporaceae</taxon>
        <taxon>Xylanimonas</taxon>
    </lineage>
</organism>
<dbReference type="SUPFAM" id="SSF55073">
    <property type="entry name" value="Nucleotide cyclase"/>
    <property type="match status" value="1"/>
</dbReference>
<protein>
    <submittedName>
        <fullName evidence="3">Adenylate/guanylate cyclase domain-containing protein</fullName>
    </submittedName>
</protein>
<dbReference type="Pfam" id="PF00211">
    <property type="entry name" value="Guanylate_cyc"/>
    <property type="match status" value="1"/>
</dbReference>
<dbReference type="GO" id="GO:0006171">
    <property type="term" value="P:cAMP biosynthetic process"/>
    <property type="evidence" value="ECO:0007669"/>
    <property type="project" value="TreeGrafter"/>
</dbReference>
<name>A0A4V0YDV8_9MICO</name>
<evidence type="ECO:0000313" key="4">
    <source>
        <dbReference type="Proteomes" id="UP000291758"/>
    </source>
</evidence>
<dbReference type="OrthoDB" id="310836at2"/>